<dbReference type="Proteomes" id="UP000249590">
    <property type="component" value="Unassembled WGS sequence"/>
</dbReference>
<dbReference type="Pfam" id="PF19135">
    <property type="entry name" value="DUF5818"/>
    <property type="match status" value="1"/>
</dbReference>
<gene>
    <name evidence="3" type="ORF">DLJ53_02530</name>
</gene>
<feature type="chain" id="PRO_5032650563" evidence="2">
    <location>
        <begin position="25"/>
        <end position="138"/>
    </location>
</feature>
<feature type="compositionally biased region" description="Low complexity" evidence="1">
    <location>
        <begin position="49"/>
        <end position="60"/>
    </location>
</feature>
<dbReference type="OrthoDB" id="7404821at2"/>
<proteinExistence type="predicted"/>
<dbReference type="RefSeq" id="WP_111342068.1">
    <property type="nucleotide sequence ID" value="NZ_JAIWKD010000001.1"/>
</dbReference>
<name>A0A8B2NT78_9HYPH</name>
<dbReference type="InterPro" id="IPR043856">
    <property type="entry name" value="DUF5818"/>
</dbReference>
<evidence type="ECO:0000256" key="1">
    <source>
        <dbReference type="SAM" id="MobiDB-lite"/>
    </source>
</evidence>
<dbReference type="AlphaFoldDB" id="A0A8B2NT78"/>
<feature type="compositionally biased region" description="Polar residues" evidence="1">
    <location>
        <begin position="26"/>
        <end position="48"/>
    </location>
</feature>
<accession>A0A8B2NT78</accession>
<keyword evidence="2" id="KW-0732">Signal</keyword>
<reference evidence="3 4" key="1">
    <citation type="submission" date="2018-05" db="EMBL/GenBank/DDBJ databases">
        <title>Acuticoccus sediminis sp. nov., isolated from deep-sea sediment of Indian Ocean.</title>
        <authorList>
            <person name="Liu X."/>
            <person name="Lai Q."/>
            <person name="Du Y."/>
            <person name="Sun F."/>
            <person name="Zhang X."/>
            <person name="Wang S."/>
            <person name="Shao Z."/>
        </authorList>
    </citation>
    <scope>NUCLEOTIDE SEQUENCE [LARGE SCALE GENOMIC DNA]</scope>
    <source>
        <strain evidence="3 4">PTG4-2</strain>
    </source>
</reference>
<evidence type="ECO:0000313" key="4">
    <source>
        <dbReference type="Proteomes" id="UP000249590"/>
    </source>
</evidence>
<sequence>MTKTLTGAALMALMTLLATTAVQAQTSSDTTVPTVASDGTPTNPADESTVTTTIPTVDDPGTPPAEGPKLTLEGRIGPGDECPVIHTKEGKVYALEGNIDATDDGAYVRLTGTIDPSANFCLESKEVILVETLEHIKK</sequence>
<evidence type="ECO:0000313" key="3">
    <source>
        <dbReference type="EMBL" id="RAI03408.1"/>
    </source>
</evidence>
<comment type="caution">
    <text evidence="3">The sequence shown here is derived from an EMBL/GenBank/DDBJ whole genome shotgun (WGS) entry which is preliminary data.</text>
</comment>
<protein>
    <submittedName>
        <fullName evidence="3">Uncharacterized protein</fullName>
    </submittedName>
</protein>
<feature type="region of interest" description="Disordered" evidence="1">
    <location>
        <begin position="26"/>
        <end position="80"/>
    </location>
</feature>
<keyword evidence="4" id="KW-1185">Reference proteome</keyword>
<evidence type="ECO:0000256" key="2">
    <source>
        <dbReference type="SAM" id="SignalP"/>
    </source>
</evidence>
<organism evidence="3 4">
    <name type="scientific">Acuticoccus sediminis</name>
    <dbReference type="NCBI Taxonomy" id="2184697"/>
    <lineage>
        <taxon>Bacteria</taxon>
        <taxon>Pseudomonadati</taxon>
        <taxon>Pseudomonadota</taxon>
        <taxon>Alphaproteobacteria</taxon>
        <taxon>Hyphomicrobiales</taxon>
        <taxon>Amorphaceae</taxon>
        <taxon>Acuticoccus</taxon>
    </lineage>
</organism>
<feature type="signal peptide" evidence="2">
    <location>
        <begin position="1"/>
        <end position="24"/>
    </location>
</feature>
<dbReference type="EMBL" id="QHHQ01000001">
    <property type="protein sequence ID" value="RAI03408.1"/>
    <property type="molecule type" value="Genomic_DNA"/>
</dbReference>